<evidence type="ECO:0000256" key="1">
    <source>
        <dbReference type="SAM" id="MobiDB-lite"/>
    </source>
</evidence>
<accession>A0A6J4ITW5</accession>
<reference evidence="2" key="1">
    <citation type="submission" date="2020-02" db="EMBL/GenBank/DDBJ databases">
        <authorList>
            <person name="Meier V. D."/>
        </authorList>
    </citation>
    <scope>NUCLEOTIDE SEQUENCE</scope>
    <source>
        <strain evidence="2">AVDCRST_MAG54</strain>
    </source>
</reference>
<feature type="compositionally biased region" description="Basic and acidic residues" evidence="1">
    <location>
        <begin position="87"/>
        <end position="107"/>
    </location>
</feature>
<feature type="compositionally biased region" description="Basic residues" evidence="1">
    <location>
        <begin position="117"/>
        <end position="133"/>
    </location>
</feature>
<feature type="compositionally biased region" description="Basic and acidic residues" evidence="1">
    <location>
        <begin position="221"/>
        <end position="258"/>
    </location>
</feature>
<keyword evidence="2" id="KW-0378">Hydrolase</keyword>
<evidence type="ECO:0000313" key="2">
    <source>
        <dbReference type="EMBL" id="CAA9258708.1"/>
    </source>
</evidence>
<dbReference type="GO" id="GO:0050380">
    <property type="term" value="F:undecaprenyl-diphosphatase activity"/>
    <property type="evidence" value="ECO:0007669"/>
    <property type="project" value="UniProtKB-EC"/>
</dbReference>
<feature type="compositionally biased region" description="Basic residues" evidence="1">
    <location>
        <begin position="270"/>
        <end position="282"/>
    </location>
</feature>
<feature type="compositionally biased region" description="Basic and acidic residues" evidence="1">
    <location>
        <begin position="199"/>
        <end position="214"/>
    </location>
</feature>
<feature type="region of interest" description="Disordered" evidence="1">
    <location>
        <begin position="83"/>
        <end position="282"/>
    </location>
</feature>
<proteinExistence type="predicted"/>
<dbReference type="AlphaFoldDB" id="A0A6J4ITW5"/>
<dbReference type="EMBL" id="CADCTH010000305">
    <property type="protein sequence ID" value="CAA9258708.1"/>
    <property type="molecule type" value="Genomic_DNA"/>
</dbReference>
<organism evidence="2">
    <name type="scientific">uncultured Actinomycetospora sp</name>
    <dbReference type="NCBI Taxonomy" id="1135996"/>
    <lineage>
        <taxon>Bacteria</taxon>
        <taxon>Bacillati</taxon>
        <taxon>Actinomycetota</taxon>
        <taxon>Actinomycetes</taxon>
        <taxon>Pseudonocardiales</taxon>
        <taxon>Pseudonocardiaceae</taxon>
        <taxon>Actinomycetospora</taxon>
        <taxon>environmental samples</taxon>
    </lineage>
</organism>
<protein>
    <submittedName>
        <fullName evidence="2">Undecaprenyl-diphosphatase</fullName>
        <ecNumber evidence="2">3.6.1.27</ecNumber>
    </submittedName>
</protein>
<feature type="compositionally biased region" description="Low complexity" evidence="1">
    <location>
        <begin position="175"/>
        <end position="196"/>
    </location>
</feature>
<feature type="compositionally biased region" description="Low complexity" evidence="1">
    <location>
        <begin position="259"/>
        <end position="269"/>
    </location>
</feature>
<feature type="non-terminal residue" evidence="2">
    <location>
        <position position="1"/>
    </location>
</feature>
<sequence length="282" mass="31194">GLARGRGAGHRAGTDRVPAGVLVGAPAHHLGVLLRQRRGRGVHRRHPARHRDRGAHLLLLRHLAPAPGLVRGPRPARGARLRLQARLVRDPRLDPDRRARAGVRGRDQGPGPQPLPQRHRADRLRARPGRGRALRPAASRARPAHAARRDRHGLRAGDGADPGRVALRRHDHRGPVPGARARGRRALLVPARPARGVRLRADPDPRHPRAERRGRAGQPRRGPEHPADDRRDGDRVRSGLRLDRLAAALRREPHDLRLRLVPGPAGPRGAARRQQRGRPRHL</sequence>
<feature type="compositionally biased region" description="Basic residues" evidence="1">
    <location>
        <begin position="142"/>
        <end position="154"/>
    </location>
</feature>
<dbReference type="EC" id="3.6.1.27" evidence="2"/>
<feature type="non-terminal residue" evidence="2">
    <location>
        <position position="282"/>
    </location>
</feature>
<gene>
    <name evidence="2" type="ORF">AVDCRST_MAG54-2373</name>
</gene>
<name>A0A6J4ITW5_9PSEU</name>